<evidence type="ECO:0000256" key="6">
    <source>
        <dbReference type="SAM" id="MobiDB-lite"/>
    </source>
</evidence>
<keyword evidence="4 5" id="KW-0067">ATP-binding</keyword>
<dbReference type="Gene3D" id="3.30.200.20">
    <property type="entry name" value="Phosphorylase Kinase, domain 1"/>
    <property type="match status" value="1"/>
</dbReference>
<evidence type="ECO:0000313" key="9">
    <source>
        <dbReference type="Proteomes" id="UP000067626"/>
    </source>
</evidence>
<feature type="compositionally biased region" description="Low complexity" evidence="6">
    <location>
        <begin position="446"/>
        <end position="487"/>
    </location>
</feature>
<protein>
    <submittedName>
        <fullName evidence="8">Protein kinase</fullName>
        <ecNumber evidence="8">2.7.11.1</ecNumber>
    </submittedName>
</protein>
<evidence type="ECO:0000256" key="2">
    <source>
        <dbReference type="ARBA" id="ARBA00022741"/>
    </source>
</evidence>
<dbReference type="PROSITE" id="PS00108">
    <property type="entry name" value="PROTEIN_KINASE_ST"/>
    <property type="match status" value="1"/>
</dbReference>
<dbReference type="STRING" id="52.CMC5_068710"/>
<keyword evidence="2 5" id="KW-0547">Nucleotide-binding</keyword>
<evidence type="ECO:0000256" key="5">
    <source>
        <dbReference type="PROSITE-ProRule" id="PRU10141"/>
    </source>
</evidence>
<feature type="region of interest" description="Disordered" evidence="6">
    <location>
        <begin position="354"/>
        <end position="373"/>
    </location>
</feature>
<dbReference type="SMART" id="SM00220">
    <property type="entry name" value="S_TKc"/>
    <property type="match status" value="1"/>
</dbReference>
<keyword evidence="9" id="KW-1185">Reference proteome</keyword>
<dbReference type="PANTHER" id="PTHR43289:SF6">
    <property type="entry name" value="SERINE_THREONINE-PROTEIN KINASE NEKL-3"/>
    <property type="match status" value="1"/>
</dbReference>
<evidence type="ECO:0000256" key="4">
    <source>
        <dbReference type="ARBA" id="ARBA00022840"/>
    </source>
</evidence>
<evidence type="ECO:0000256" key="1">
    <source>
        <dbReference type="ARBA" id="ARBA00022679"/>
    </source>
</evidence>
<dbReference type="SUPFAM" id="SSF56112">
    <property type="entry name" value="Protein kinase-like (PK-like)"/>
    <property type="match status" value="1"/>
</dbReference>
<dbReference type="OrthoDB" id="5503896at2"/>
<keyword evidence="1 8" id="KW-0808">Transferase</keyword>
<dbReference type="Proteomes" id="UP000067626">
    <property type="component" value="Chromosome"/>
</dbReference>
<dbReference type="GO" id="GO:0005524">
    <property type="term" value="F:ATP binding"/>
    <property type="evidence" value="ECO:0007669"/>
    <property type="project" value="UniProtKB-UniRule"/>
</dbReference>
<dbReference type="InterPro" id="IPR008271">
    <property type="entry name" value="Ser/Thr_kinase_AS"/>
</dbReference>
<reference evidence="8 9" key="1">
    <citation type="submission" date="2015-07" db="EMBL/GenBank/DDBJ databases">
        <title>Genome analysis of myxobacterium Chondromyces crocatus Cm c5 reveals a high potential for natural compound synthesis and the genetic basis for the loss of fruiting body formation.</title>
        <authorList>
            <person name="Zaburannyi N."/>
            <person name="Bunk B."/>
            <person name="Maier J."/>
            <person name="Overmann J."/>
            <person name="Mueller R."/>
        </authorList>
    </citation>
    <scope>NUCLEOTIDE SEQUENCE [LARGE SCALE GENOMIC DNA]</scope>
    <source>
        <strain evidence="8 9">Cm c5</strain>
    </source>
</reference>
<dbReference type="EC" id="2.7.11.1" evidence="8"/>
<sequence length="501" mass="52370">MSGPWTSPVPIGTLIAGKYRVDHVLGVGGMGAVVAATHLDLDEVRALKLMHEAESENPIAVERFMREARAAVKLKSEHVAQVYDVGRLDSGVPYIVMEYLEGSDLSRVARKEGALPPSEVAHYMLQACDAMAEAHALGIVHRDLKPANLFLTRRDDGSPCLKVLDFGISKILFQGSQPDLEITGKEVLGSPHYMSPEQMRSTKNADPRSDVWSLGAITYRLVTGRLPFPADSAMELAARILETVPQRPTAIRPEIPAGLEDVILRCLEKDPDKRIQSAHELAAALLPFAPTEALDMLPASRRLRSIAPPRNSIAPPRNSIAPAAADPTLTPLPFPAIPRPPAMPTLVGAASNAAQATWPSLPTPGPGTTTGMSNLGAWGATGSDLVPPPSSTRPRRFLALSAGALVLAAAAVVVLTWSSGTPADSHAASGAVTAPLPAEPVPPALPAAADSAQPPAAGHAGSAASAQRPLTAPAPTTARTASAPATQNVAAKRSPLTPPQR</sequence>
<dbReference type="RefSeq" id="WP_050434237.1">
    <property type="nucleotide sequence ID" value="NZ_CP012159.1"/>
</dbReference>
<organism evidence="8 9">
    <name type="scientific">Chondromyces crocatus</name>
    <dbReference type="NCBI Taxonomy" id="52"/>
    <lineage>
        <taxon>Bacteria</taxon>
        <taxon>Pseudomonadati</taxon>
        <taxon>Myxococcota</taxon>
        <taxon>Polyangia</taxon>
        <taxon>Polyangiales</taxon>
        <taxon>Polyangiaceae</taxon>
        <taxon>Chondromyces</taxon>
    </lineage>
</organism>
<evidence type="ECO:0000259" key="7">
    <source>
        <dbReference type="PROSITE" id="PS50011"/>
    </source>
</evidence>
<dbReference type="PROSITE" id="PS50011">
    <property type="entry name" value="PROTEIN_KINASE_DOM"/>
    <property type="match status" value="1"/>
</dbReference>
<gene>
    <name evidence="8" type="ORF">CMC5_068710</name>
</gene>
<feature type="binding site" evidence="5">
    <location>
        <position position="48"/>
    </location>
    <ligand>
        <name>ATP</name>
        <dbReference type="ChEBI" id="CHEBI:30616"/>
    </ligand>
</feature>
<dbReference type="PANTHER" id="PTHR43289">
    <property type="entry name" value="MITOGEN-ACTIVATED PROTEIN KINASE KINASE KINASE 20-RELATED"/>
    <property type="match status" value="1"/>
</dbReference>
<dbReference type="GO" id="GO:0004674">
    <property type="term" value="F:protein serine/threonine kinase activity"/>
    <property type="evidence" value="ECO:0007669"/>
    <property type="project" value="UniProtKB-EC"/>
</dbReference>
<keyword evidence="3 8" id="KW-0418">Kinase</keyword>
<accession>A0A0K1EPA6</accession>
<dbReference type="EMBL" id="CP012159">
    <property type="protein sequence ID" value="AKT42644.1"/>
    <property type="molecule type" value="Genomic_DNA"/>
</dbReference>
<dbReference type="AlphaFoldDB" id="A0A0K1EPA6"/>
<dbReference type="InterPro" id="IPR017441">
    <property type="entry name" value="Protein_kinase_ATP_BS"/>
</dbReference>
<evidence type="ECO:0000313" key="8">
    <source>
        <dbReference type="EMBL" id="AKT42644.1"/>
    </source>
</evidence>
<dbReference type="Gene3D" id="1.10.510.10">
    <property type="entry name" value="Transferase(Phosphotransferase) domain 1"/>
    <property type="match status" value="1"/>
</dbReference>
<dbReference type="Pfam" id="PF00069">
    <property type="entry name" value="Pkinase"/>
    <property type="match status" value="1"/>
</dbReference>
<feature type="domain" description="Protein kinase" evidence="7">
    <location>
        <begin position="19"/>
        <end position="289"/>
    </location>
</feature>
<proteinExistence type="predicted"/>
<feature type="region of interest" description="Disordered" evidence="6">
    <location>
        <begin position="439"/>
        <end position="501"/>
    </location>
</feature>
<evidence type="ECO:0000256" key="3">
    <source>
        <dbReference type="ARBA" id="ARBA00022777"/>
    </source>
</evidence>
<dbReference type="KEGG" id="ccro:CMC5_068710"/>
<dbReference type="PROSITE" id="PS00107">
    <property type="entry name" value="PROTEIN_KINASE_ATP"/>
    <property type="match status" value="1"/>
</dbReference>
<dbReference type="CDD" id="cd14014">
    <property type="entry name" value="STKc_PknB_like"/>
    <property type="match status" value="1"/>
</dbReference>
<dbReference type="InterPro" id="IPR000719">
    <property type="entry name" value="Prot_kinase_dom"/>
</dbReference>
<name>A0A0K1EPA6_CHOCO</name>
<dbReference type="InterPro" id="IPR011009">
    <property type="entry name" value="Kinase-like_dom_sf"/>
</dbReference>